<feature type="transmembrane region" description="Helical" evidence="1">
    <location>
        <begin position="62"/>
        <end position="81"/>
    </location>
</feature>
<keyword evidence="1" id="KW-1133">Transmembrane helix</keyword>
<dbReference type="AlphaFoldDB" id="A0A7W4NL06"/>
<gene>
    <name evidence="2" type="ORF">HLH48_05855</name>
</gene>
<dbReference type="Proteomes" id="UP000589085">
    <property type="component" value="Unassembled WGS sequence"/>
</dbReference>
<sequence>MLPEEKCPFCHTIVPAGATVCTGCHAERVVGIQQDAMKGWGIVAAVGAGVLANHEGTSLLNALGWGLGAMFGAMVLASVAFRNQITWRRLKLPN</sequence>
<dbReference type="InterPro" id="IPR036280">
    <property type="entry name" value="Multihaem_cyt_sf"/>
</dbReference>
<comment type="caution">
    <text evidence="2">The sequence shown here is derived from an EMBL/GenBank/DDBJ whole genome shotgun (WGS) entry which is preliminary data.</text>
</comment>
<reference evidence="2 3" key="1">
    <citation type="submission" date="2020-04" db="EMBL/GenBank/DDBJ databases">
        <title>Description of novel Gluconacetobacter.</title>
        <authorList>
            <person name="Sombolestani A."/>
        </authorList>
    </citation>
    <scope>NUCLEOTIDE SEQUENCE [LARGE SCALE GENOMIC DNA]</scope>
    <source>
        <strain evidence="2 3">LMG 19747</strain>
    </source>
</reference>
<keyword evidence="1" id="KW-0812">Transmembrane</keyword>
<name>A0A7W4NL06_9PROT</name>
<evidence type="ECO:0000256" key="1">
    <source>
        <dbReference type="SAM" id="Phobius"/>
    </source>
</evidence>
<keyword evidence="1" id="KW-0472">Membrane</keyword>
<evidence type="ECO:0000313" key="2">
    <source>
        <dbReference type="EMBL" id="MBB2159701.1"/>
    </source>
</evidence>
<organism evidence="2 3">
    <name type="scientific">Gluconacetobacter sacchari</name>
    <dbReference type="NCBI Taxonomy" id="92759"/>
    <lineage>
        <taxon>Bacteria</taxon>
        <taxon>Pseudomonadati</taxon>
        <taxon>Pseudomonadota</taxon>
        <taxon>Alphaproteobacteria</taxon>
        <taxon>Acetobacterales</taxon>
        <taxon>Acetobacteraceae</taxon>
        <taxon>Gluconacetobacter</taxon>
    </lineage>
</organism>
<protein>
    <submittedName>
        <fullName evidence="2">Uncharacterized protein</fullName>
    </submittedName>
</protein>
<dbReference type="RefSeq" id="WP_182996553.1">
    <property type="nucleotide sequence ID" value="NZ_JABEQJ010000005.1"/>
</dbReference>
<evidence type="ECO:0000313" key="3">
    <source>
        <dbReference type="Proteomes" id="UP000589085"/>
    </source>
</evidence>
<dbReference type="SUPFAM" id="SSF48695">
    <property type="entry name" value="Multiheme cytochromes"/>
    <property type="match status" value="1"/>
</dbReference>
<dbReference type="EMBL" id="JABEQJ010000005">
    <property type="protein sequence ID" value="MBB2159701.1"/>
    <property type="molecule type" value="Genomic_DNA"/>
</dbReference>
<proteinExistence type="predicted"/>
<accession>A0A7W4NL06</accession>